<dbReference type="GO" id="GO:0008270">
    <property type="term" value="F:zinc ion binding"/>
    <property type="evidence" value="ECO:0007669"/>
    <property type="project" value="InterPro"/>
</dbReference>
<evidence type="ECO:0000256" key="3">
    <source>
        <dbReference type="ARBA" id="ARBA00022833"/>
    </source>
</evidence>
<dbReference type="InterPro" id="IPR029752">
    <property type="entry name" value="D-isomer_DH_CS1"/>
</dbReference>
<evidence type="ECO:0000256" key="4">
    <source>
        <dbReference type="ARBA" id="ARBA00023002"/>
    </source>
</evidence>
<dbReference type="PROSITE" id="PS00065">
    <property type="entry name" value="D_2_HYDROXYACID_DH_1"/>
    <property type="match status" value="1"/>
</dbReference>
<evidence type="ECO:0000313" key="8">
    <source>
        <dbReference type="Proteomes" id="UP000822688"/>
    </source>
</evidence>
<dbReference type="Gene3D" id="3.40.50.720">
    <property type="entry name" value="NAD(P)-binding Rossmann-like Domain"/>
    <property type="match status" value="1"/>
</dbReference>
<name>A0A8T0HD64_CERPU</name>
<comment type="similarity">
    <text evidence="5">Belongs to the zinc-containing alcohol dehydrogenase family.</text>
</comment>
<evidence type="ECO:0000259" key="6">
    <source>
        <dbReference type="SMART" id="SM00829"/>
    </source>
</evidence>
<dbReference type="AlphaFoldDB" id="A0A8T0HD64"/>
<dbReference type="Gene3D" id="3.90.180.10">
    <property type="entry name" value="Medium-chain alcohol dehydrogenases, catalytic domain"/>
    <property type="match status" value="1"/>
</dbReference>
<keyword evidence="8" id="KW-1185">Reference proteome</keyword>
<dbReference type="InterPro" id="IPR011032">
    <property type="entry name" value="GroES-like_sf"/>
</dbReference>
<dbReference type="InterPro" id="IPR013149">
    <property type="entry name" value="ADH-like_C"/>
</dbReference>
<keyword evidence="2 5" id="KW-0479">Metal-binding</keyword>
<keyword evidence="4" id="KW-0560">Oxidoreductase</keyword>
<sequence length="305" mass="32751">MEPAEGFDCYGYAAHDSKGVLVPFKFKRRNSGPEDVVFRVTHCGVCYAEVIWTKNFHGDVMYPVVPGHEIVGLVTEVGSNVSKYKVGDRVGMGCTAMTCQQCESCKDGIELCTNHPTRCFNDKDVDGTITRGGFSNLMQADQRYVVKIPDSLPSDLAAPLLCAGITVYTPMIRHGMNQPGKKLGVIGLGGVGHMAVKFGKAFGLHVTVFSTSVSKKEEALGVLGADAFLVSKDEEAMKALANTLDFVINAAAAEVPLDPYLVALKPHGILVLVGDAVELKFCPFNLFNSMFSSADVLFVRASKSG</sequence>
<accession>A0A8T0HD64</accession>
<dbReference type="FunFam" id="3.40.50.720:FF:000022">
    <property type="entry name" value="Cinnamyl alcohol dehydrogenase"/>
    <property type="match status" value="1"/>
</dbReference>
<gene>
    <name evidence="7" type="ORF">KC19_6G113400</name>
</gene>
<comment type="caution">
    <text evidence="7">The sequence shown here is derived from an EMBL/GenBank/DDBJ whole genome shotgun (WGS) entry which is preliminary data.</text>
</comment>
<dbReference type="SUPFAM" id="SSF51735">
    <property type="entry name" value="NAD(P)-binding Rossmann-fold domains"/>
    <property type="match status" value="1"/>
</dbReference>
<dbReference type="InterPro" id="IPR047109">
    <property type="entry name" value="CAD-like"/>
</dbReference>
<evidence type="ECO:0000256" key="1">
    <source>
        <dbReference type="ARBA" id="ARBA00001947"/>
    </source>
</evidence>
<evidence type="ECO:0000256" key="2">
    <source>
        <dbReference type="ARBA" id="ARBA00022723"/>
    </source>
</evidence>
<dbReference type="InterPro" id="IPR002328">
    <property type="entry name" value="ADH_Zn_CS"/>
</dbReference>
<proteinExistence type="inferred from homology"/>
<reference evidence="7 8" key="1">
    <citation type="submission" date="2020-06" db="EMBL/GenBank/DDBJ databases">
        <title>WGS assembly of Ceratodon purpureus strain R40.</title>
        <authorList>
            <person name="Carey S.B."/>
            <person name="Jenkins J."/>
            <person name="Shu S."/>
            <person name="Lovell J.T."/>
            <person name="Sreedasyam A."/>
            <person name="Maumus F."/>
            <person name="Tiley G.P."/>
            <person name="Fernandez-Pozo N."/>
            <person name="Barry K."/>
            <person name="Chen C."/>
            <person name="Wang M."/>
            <person name="Lipzen A."/>
            <person name="Daum C."/>
            <person name="Saski C.A."/>
            <person name="Payton A.C."/>
            <person name="Mcbreen J.C."/>
            <person name="Conrad R.E."/>
            <person name="Kollar L.M."/>
            <person name="Olsson S."/>
            <person name="Huttunen S."/>
            <person name="Landis J.B."/>
            <person name="Wickett N.J."/>
            <person name="Johnson M.G."/>
            <person name="Rensing S.A."/>
            <person name="Grimwood J."/>
            <person name="Schmutz J."/>
            <person name="Mcdaniel S.F."/>
        </authorList>
    </citation>
    <scope>NUCLEOTIDE SEQUENCE [LARGE SCALE GENOMIC DNA]</scope>
    <source>
        <strain evidence="7 8">R40</strain>
    </source>
</reference>
<evidence type="ECO:0000313" key="7">
    <source>
        <dbReference type="EMBL" id="KAG0569746.1"/>
    </source>
</evidence>
<dbReference type="EMBL" id="CM026427">
    <property type="protein sequence ID" value="KAG0569746.1"/>
    <property type="molecule type" value="Genomic_DNA"/>
</dbReference>
<dbReference type="PROSITE" id="PS00059">
    <property type="entry name" value="ADH_ZINC"/>
    <property type="match status" value="1"/>
</dbReference>
<dbReference type="SUPFAM" id="SSF50129">
    <property type="entry name" value="GroES-like"/>
    <property type="match status" value="1"/>
</dbReference>
<organism evidence="7 8">
    <name type="scientific">Ceratodon purpureus</name>
    <name type="common">Fire moss</name>
    <name type="synonym">Dicranum purpureum</name>
    <dbReference type="NCBI Taxonomy" id="3225"/>
    <lineage>
        <taxon>Eukaryota</taxon>
        <taxon>Viridiplantae</taxon>
        <taxon>Streptophyta</taxon>
        <taxon>Embryophyta</taxon>
        <taxon>Bryophyta</taxon>
        <taxon>Bryophytina</taxon>
        <taxon>Bryopsida</taxon>
        <taxon>Dicranidae</taxon>
        <taxon>Pseudoditrichales</taxon>
        <taxon>Ditrichaceae</taxon>
        <taxon>Ceratodon</taxon>
    </lineage>
</organism>
<feature type="domain" description="Enoyl reductase (ER)" evidence="6">
    <location>
        <begin position="19"/>
        <end position="297"/>
    </location>
</feature>
<comment type="cofactor">
    <cofactor evidence="1 5">
        <name>Zn(2+)</name>
        <dbReference type="ChEBI" id="CHEBI:29105"/>
    </cofactor>
</comment>
<keyword evidence="3 5" id="KW-0862">Zinc</keyword>
<evidence type="ECO:0000256" key="5">
    <source>
        <dbReference type="RuleBase" id="RU361277"/>
    </source>
</evidence>
<dbReference type="SMART" id="SM00829">
    <property type="entry name" value="PKS_ER"/>
    <property type="match status" value="1"/>
</dbReference>
<dbReference type="CDD" id="cd05283">
    <property type="entry name" value="CAD1"/>
    <property type="match status" value="1"/>
</dbReference>
<dbReference type="Proteomes" id="UP000822688">
    <property type="component" value="Chromosome 6"/>
</dbReference>
<dbReference type="PANTHER" id="PTHR42683">
    <property type="entry name" value="ALDEHYDE REDUCTASE"/>
    <property type="match status" value="1"/>
</dbReference>
<dbReference type="Pfam" id="PF00107">
    <property type="entry name" value="ADH_zinc_N"/>
    <property type="match status" value="1"/>
</dbReference>
<protein>
    <recommendedName>
        <fullName evidence="6">Enoyl reductase (ER) domain-containing protein</fullName>
    </recommendedName>
</protein>
<dbReference type="InterPro" id="IPR036291">
    <property type="entry name" value="NAD(P)-bd_dom_sf"/>
</dbReference>
<dbReference type="GO" id="GO:0016616">
    <property type="term" value="F:oxidoreductase activity, acting on the CH-OH group of donors, NAD or NADP as acceptor"/>
    <property type="evidence" value="ECO:0007669"/>
    <property type="project" value="InterPro"/>
</dbReference>
<dbReference type="InterPro" id="IPR013154">
    <property type="entry name" value="ADH-like_N"/>
</dbReference>
<dbReference type="Pfam" id="PF08240">
    <property type="entry name" value="ADH_N"/>
    <property type="match status" value="1"/>
</dbReference>
<dbReference type="InterPro" id="IPR020843">
    <property type="entry name" value="ER"/>
</dbReference>